<accession>M7BE79</accession>
<dbReference type="InterPro" id="IPR000048">
    <property type="entry name" value="IQ_motif_EF-hand-BS"/>
</dbReference>
<dbReference type="InterPro" id="IPR044640">
    <property type="entry name" value="RU2A"/>
</dbReference>
<feature type="region of interest" description="Disordered" evidence="5">
    <location>
        <begin position="495"/>
        <end position="520"/>
    </location>
</feature>
<feature type="compositionally biased region" description="Basic residues" evidence="5">
    <location>
        <begin position="502"/>
        <end position="511"/>
    </location>
</feature>
<dbReference type="PANTHER" id="PTHR10552">
    <property type="entry name" value="U2 SMALL NUCLEAR RIBONUCLEOPROTEIN A"/>
    <property type="match status" value="1"/>
</dbReference>
<dbReference type="SMART" id="SM00015">
    <property type="entry name" value="IQ"/>
    <property type="match status" value="3"/>
</dbReference>
<protein>
    <submittedName>
        <fullName evidence="6">Leucine-rich repeat and IQ domain-containing protein 1</fullName>
    </submittedName>
</protein>
<proteinExistence type="predicted"/>
<dbReference type="PANTHER" id="PTHR10552:SF6">
    <property type="entry name" value="U2 SMALL NUCLEAR RIBONUCLEOPROTEIN A"/>
    <property type="match status" value="1"/>
</dbReference>
<evidence type="ECO:0000256" key="2">
    <source>
        <dbReference type="ARBA" id="ARBA00022614"/>
    </source>
</evidence>
<dbReference type="GO" id="GO:0000398">
    <property type="term" value="P:mRNA splicing, via spliceosome"/>
    <property type="evidence" value="ECO:0007669"/>
    <property type="project" value="InterPro"/>
</dbReference>
<keyword evidence="4" id="KW-0539">Nucleus</keyword>
<evidence type="ECO:0000256" key="5">
    <source>
        <dbReference type="SAM" id="MobiDB-lite"/>
    </source>
</evidence>
<keyword evidence="2" id="KW-0433">Leucine-rich repeat</keyword>
<dbReference type="STRING" id="8469.M7BE79"/>
<dbReference type="GO" id="GO:0005686">
    <property type="term" value="C:U2 snRNP"/>
    <property type="evidence" value="ECO:0007669"/>
    <property type="project" value="TreeGrafter"/>
</dbReference>
<evidence type="ECO:0000256" key="1">
    <source>
        <dbReference type="ARBA" id="ARBA00004123"/>
    </source>
</evidence>
<dbReference type="EMBL" id="KB578664">
    <property type="protein sequence ID" value="EMP26527.1"/>
    <property type="molecule type" value="Genomic_DNA"/>
</dbReference>
<feature type="compositionally biased region" description="Basic and acidic residues" evidence="5">
    <location>
        <begin position="642"/>
        <end position="653"/>
    </location>
</feature>
<feature type="region of interest" description="Disordered" evidence="5">
    <location>
        <begin position="609"/>
        <end position="672"/>
    </location>
</feature>
<comment type="subcellular location">
    <subcellularLocation>
        <location evidence="1">Nucleus</location>
    </subcellularLocation>
</comment>
<gene>
    <name evidence="6" type="ORF">UY3_16399</name>
</gene>
<dbReference type="GO" id="GO:0030620">
    <property type="term" value="F:U2 snRNA binding"/>
    <property type="evidence" value="ECO:0007669"/>
    <property type="project" value="InterPro"/>
</dbReference>
<dbReference type="AlphaFoldDB" id="M7BE79"/>
<dbReference type="Proteomes" id="UP000031443">
    <property type="component" value="Unassembled WGS sequence"/>
</dbReference>
<dbReference type="Pfam" id="PF00612">
    <property type="entry name" value="IQ"/>
    <property type="match status" value="3"/>
</dbReference>
<keyword evidence="7" id="KW-1185">Reference proteome</keyword>
<evidence type="ECO:0000256" key="4">
    <source>
        <dbReference type="ARBA" id="ARBA00023242"/>
    </source>
</evidence>
<dbReference type="PROSITE" id="PS50096">
    <property type="entry name" value="IQ"/>
    <property type="match status" value="3"/>
</dbReference>
<evidence type="ECO:0000313" key="6">
    <source>
        <dbReference type="EMBL" id="EMP26527.1"/>
    </source>
</evidence>
<reference evidence="7" key="1">
    <citation type="journal article" date="2013" name="Nat. Genet.">
        <title>The draft genomes of soft-shell turtle and green sea turtle yield insights into the development and evolution of the turtle-specific body plan.</title>
        <authorList>
            <person name="Wang Z."/>
            <person name="Pascual-Anaya J."/>
            <person name="Zadissa A."/>
            <person name="Li W."/>
            <person name="Niimura Y."/>
            <person name="Huang Z."/>
            <person name="Li C."/>
            <person name="White S."/>
            <person name="Xiong Z."/>
            <person name="Fang D."/>
            <person name="Wang B."/>
            <person name="Ming Y."/>
            <person name="Chen Y."/>
            <person name="Zheng Y."/>
            <person name="Kuraku S."/>
            <person name="Pignatelli M."/>
            <person name="Herrero J."/>
            <person name="Beal K."/>
            <person name="Nozawa M."/>
            <person name="Li Q."/>
            <person name="Wang J."/>
            <person name="Zhang H."/>
            <person name="Yu L."/>
            <person name="Shigenobu S."/>
            <person name="Wang J."/>
            <person name="Liu J."/>
            <person name="Flicek P."/>
            <person name="Searle S."/>
            <person name="Wang J."/>
            <person name="Kuratani S."/>
            <person name="Yin Y."/>
            <person name="Aken B."/>
            <person name="Zhang G."/>
            <person name="Irie N."/>
        </authorList>
    </citation>
    <scope>NUCLEOTIDE SEQUENCE [LARGE SCALE GENOMIC DNA]</scope>
</reference>
<dbReference type="CDD" id="cd23767">
    <property type="entry name" value="IQCD"/>
    <property type="match status" value="2"/>
</dbReference>
<feature type="compositionally biased region" description="Basic residues" evidence="5">
    <location>
        <begin position="663"/>
        <end position="672"/>
    </location>
</feature>
<keyword evidence="3" id="KW-0677">Repeat</keyword>
<feature type="region of interest" description="Disordered" evidence="5">
    <location>
        <begin position="1"/>
        <end position="26"/>
    </location>
</feature>
<evidence type="ECO:0000313" key="7">
    <source>
        <dbReference type="Proteomes" id="UP000031443"/>
    </source>
</evidence>
<dbReference type="Gene3D" id="1.20.5.190">
    <property type="match status" value="1"/>
</dbReference>
<dbReference type="InterPro" id="IPR027417">
    <property type="entry name" value="P-loop_NTPase"/>
</dbReference>
<name>M7BE79_CHEMY</name>
<organism evidence="6 7">
    <name type="scientific">Chelonia mydas</name>
    <name type="common">Green sea-turtle</name>
    <name type="synonym">Chelonia agassizi</name>
    <dbReference type="NCBI Taxonomy" id="8469"/>
    <lineage>
        <taxon>Eukaryota</taxon>
        <taxon>Metazoa</taxon>
        <taxon>Chordata</taxon>
        <taxon>Craniata</taxon>
        <taxon>Vertebrata</taxon>
        <taxon>Euteleostomi</taxon>
        <taxon>Archelosauria</taxon>
        <taxon>Testudinata</taxon>
        <taxon>Testudines</taxon>
        <taxon>Cryptodira</taxon>
        <taxon>Durocryptodira</taxon>
        <taxon>Americhelydia</taxon>
        <taxon>Chelonioidea</taxon>
        <taxon>Cheloniidae</taxon>
        <taxon>Chelonia</taxon>
    </lineage>
</organism>
<dbReference type="SUPFAM" id="SSF52540">
    <property type="entry name" value="P-loop containing nucleoside triphosphate hydrolases"/>
    <property type="match status" value="1"/>
</dbReference>
<sequence>MGAAGSGGQHEEGATRGRRELGSAEPADVAVSGTNLSKPQKYAASNVLVISYFCCPRAIVPQVQYHATVYSNLQCSLLKILPSLQFLNGENLNSPAKLSTERIKASKPGSFLKFYQAQIEEIDLIKKKTTEQGNASALDAAQSQCWYFKELMKLSNEHRCAHEYGDLNIADRDEPEAQQDHLKQTATDRLQQNNLFIAGAKENKQGLLNPSERWITTGHIQPMFINSSVPVPQKKSNQEHKIKKKSTECCISHKGEHKDNSKISTPTTRNTFRETVIASNEGENLQYIENSVENLAATLIQSYWRGYIIRRDINFCARLHMAATEIQCAWRKYRARRNGVYCKKESNQLTDAIEQKHKAATLIQAFWKGFLLRKKLASALAAVKSDEVEDDYEEVNVDDFTFDENLKANKWIEQVVVFVQKCAVLSEKRAMTRLSDLQPRNKLSFKSEKEEKISEEWGFKDIATAQLMLKRAHKMKSKKSSHKNLDPAVRLALFRNNENKHPPVKPPRKRQPAKETASSYFEGREEDIVHLDTTSAEKLQRSKEFTYQWLHTQVGDYEATSLSNVKCNRFLPDLDPDILNGGRVQLVASPVSREDADLDLISMISGSALTQNREKNNQPHRHSAGSSTKDISASERTNLGPFHKERISFRDHPVQLSGGWGSGKKKAKPLKN</sequence>
<evidence type="ECO:0000256" key="3">
    <source>
        <dbReference type="ARBA" id="ARBA00022737"/>
    </source>
</evidence>
<feature type="compositionally biased region" description="Polar residues" evidence="5">
    <location>
        <begin position="624"/>
        <end position="637"/>
    </location>
</feature>
<feature type="compositionally biased region" description="Basic and acidic residues" evidence="5">
    <location>
        <begin position="9"/>
        <end position="22"/>
    </location>
</feature>